<feature type="repeat" description="WD" evidence="3">
    <location>
        <begin position="1395"/>
        <end position="1436"/>
    </location>
</feature>
<keyword evidence="9" id="KW-1185">Reference proteome</keyword>
<evidence type="ECO:0000256" key="5">
    <source>
        <dbReference type="SAM" id="MobiDB-lite"/>
    </source>
</evidence>
<dbReference type="InterPro" id="IPR015943">
    <property type="entry name" value="WD40/YVTN_repeat-like_dom_sf"/>
</dbReference>
<protein>
    <recommendedName>
        <fullName evidence="10">NACHT domain-containing protein</fullName>
    </recommendedName>
</protein>
<dbReference type="PRINTS" id="PR00320">
    <property type="entry name" value="GPROTEINBRPT"/>
</dbReference>
<dbReference type="HOGENOM" id="CLU_000288_6_3_1"/>
<evidence type="ECO:0000256" key="2">
    <source>
        <dbReference type="ARBA" id="ARBA00022737"/>
    </source>
</evidence>
<dbReference type="Proteomes" id="UP000054279">
    <property type="component" value="Unassembled WGS sequence"/>
</dbReference>
<feature type="repeat" description="WD" evidence="3">
    <location>
        <begin position="838"/>
        <end position="879"/>
    </location>
</feature>
<feature type="repeat" description="WD" evidence="3">
    <location>
        <begin position="1309"/>
        <end position="1350"/>
    </location>
</feature>
<proteinExistence type="predicted"/>
<evidence type="ECO:0000313" key="9">
    <source>
        <dbReference type="Proteomes" id="UP000054279"/>
    </source>
</evidence>
<feature type="repeat" description="WD" evidence="3">
    <location>
        <begin position="1180"/>
        <end position="1221"/>
    </location>
</feature>
<dbReference type="PANTHER" id="PTHR22847">
    <property type="entry name" value="WD40 REPEAT PROTEIN"/>
    <property type="match status" value="1"/>
</dbReference>
<feature type="repeat" description="WD" evidence="3">
    <location>
        <begin position="1094"/>
        <end position="1135"/>
    </location>
</feature>
<dbReference type="PROSITE" id="PS50082">
    <property type="entry name" value="WD_REPEATS_2"/>
    <property type="match status" value="14"/>
</dbReference>
<dbReference type="InterPro" id="IPR056884">
    <property type="entry name" value="NPHP3-like_N"/>
</dbReference>
<accession>A0A0C9V7H6</accession>
<dbReference type="InterPro" id="IPR027417">
    <property type="entry name" value="P-loop_NTPase"/>
</dbReference>
<feature type="repeat" description="WD" evidence="3">
    <location>
        <begin position="1352"/>
        <end position="1393"/>
    </location>
</feature>
<dbReference type="Pfam" id="PF23414">
    <property type="entry name" value="Beta-prop_EML_2"/>
    <property type="match status" value="1"/>
</dbReference>
<dbReference type="SMART" id="SM00320">
    <property type="entry name" value="WD40"/>
    <property type="match status" value="14"/>
</dbReference>
<keyword evidence="2" id="KW-0677">Repeat</keyword>
<feature type="repeat" description="WD" evidence="3">
    <location>
        <begin position="929"/>
        <end position="963"/>
    </location>
</feature>
<feature type="domain" description="EML-like second beta-propeller" evidence="6">
    <location>
        <begin position="929"/>
        <end position="1091"/>
    </location>
</feature>
<dbReference type="CDD" id="cd00200">
    <property type="entry name" value="WD40"/>
    <property type="match status" value="2"/>
</dbReference>
<feature type="repeat" description="WD" evidence="3">
    <location>
        <begin position="1223"/>
        <end position="1264"/>
    </location>
</feature>
<sequence length="1537" mass="170720">MPTCKFHLPLWFNTRSKRTKKKSSHAASPVSSDPAVAASSAESSQLDEHSPSGPVEGSTREMDELCKPGRSVIGIVENVPSTVDGVSSARDTWDPLLKKVEIFASTIDWIGDLHPYAKAVSTILFAAIKPIIEQNKRDDAMKDLCKTMEEVYDFIIEASRLDQLAEKRKDMLKSLWQQTHECACFLRDQSKVKAFYSRAYRNVGVGKKVDGDIMKFTTAFRDLKKAFVQAGAVKIEIYTVRILEEINDIKENVKDIDEKMDIKEEFPLDVHSRMVPNKGCLPETRQNTLEKLSEWINDTSQSRVLFLVGGAGTGKSAIAHTIARLFSNRLGAFFRFDRNHQATNQLDRVFSSLIYNLALWDKNFRRQLLSTYEKGSFQTMTYETQWKMFVEPATHLKDCIVGPVLIVIDALDESGDIDSRKALLRWLTEHAAQLPSNFRIIVTSRPEWDINEAKQDNVKRMDLKDEKDEAQKDLAIYLKDQLGALPGANLSGLQSDYKRLAQMADGLFQWAFTACLFIKQMGKGLTLKERFMNFFTPAAGVPSFGKDLDDLYSFILGEKFKLDDPTVKKRFTSVLGQILGAAQPLSCNTLQSLHTTRDISHGVKLIVQELGSVLSGIAKDDEPIQPYHTSFRDFLTDKNRSGKWYIDLVDANHSMTLGCFYTMNAGLQFNLCNLPSSFHSNEEMLPPSVEKEVISEPLKYACQFWVFHLKDTPGERLYEEIVTFVNRNLLFWFEALSILHLLNIAAPALSKLAVLLLNIQSETHPNIADTISLLWDARKFLRYFAPAITHSAPHIYISALPFTPKCSPLAQTYGQRFKGGISLQKGQLPSWPAELTRLTGHRHWVQSVAFSHDGKRIVSGSRDQTIRIWDTETGQNVGEPLTGHTARVGSVAFSHDGKRIVSGSEDKTVRIWDAETGQNVGEPLTTNWVWSVAFSPDSKQIVSGSRDKTIRIWDAETGQNVGEPLTGHKDSVWSVAFSHDGKQIVSGSEDKTIRIWDAETGQNVGGPLTGHTASVRSVAFSHDGKQIVSGSRDKTIRIWDTETGQNVCGPLTGHTDSVWSVAFSHDGKHIVSGSADQTIRIWDAETGQNVGEPLTGHTASVRSVAFSHDGKRIVSGSQDRTIRIWDAEIGQNVGEPLTGHTAWVGSVAFSHDAKRIVSGSFDQTIRIWDAETGQNVGEPLIGHTEWVGSVAFSHDGKQIVSGSADQTICIWDTETGQNVCEPLTGHTASVWSVVFSHDGKRIVSGSADQTIRIWDAEAGQNVGEPLTGHTDSVRSVAFSHDGKRIVSGSTDQTIRIWDAETGQNVGEPLTGHTDSICSVAFSHDGKQIVSGSRDNTIRIWDAETGQNVGEPLTGHTASVQSVAFSYDGKQIVSGSADQTIRIWDTETGQNVGEPLTGHTEWVESVAFSYNGKRIVSGSQDQTIRIWDAETGHNVHEPLTWHAGSVVMLSEDDSVVSAINTNVNWTTSPLLSLFDVQAFREEGWIYGKEGELLLWVPPLHRTGIIWRYNLRVLGGQETSLDLRHVTWGKQWTHVKAPE</sequence>
<feature type="domain" description="Nephrocystin 3-like N-terminal" evidence="7">
    <location>
        <begin position="290"/>
        <end position="445"/>
    </location>
</feature>
<feature type="repeat" description="WD" evidence="3">
    <location>
        <begin position="965"/>
        <end position="1006"/>
    </location>
</feature>
<dbReference type="InterPro" id="IPR011047">
    <property type="entry name" value="Quinoprotein_ADH-like_sf"/>
</dbReference>
<feature type="repeat" description="WD" evidence="3">
    <location>
        <begin position="1137"/>
        <end position="1178"/>
    </location>
</feature>
<evidence type="ECO:0000256" key="4">
    <source>
        <dbReference type="SAM" id="Coils"/>
    </source>
</evidence>
<evidence type="ECO:0008006" key="10">
    <source>
        <dbReference type="Google" id="ProtNLM"/>
    </source>
</evidence>
<evidence type="ECO:0000259" key="7">
    <source>
        <dbReference type="Pfam" id="PF24883"/>
    </source>
</evidence>
<evidence type="ECO:0000256" key="3">
    <source>
        <dbReference type="PROSITE-ProRule" id="PRU00221"/>
    </source>
</evidence>
<evidence type="ECO:0000256" key="1">
    <source>
        <dbReference type="ARBA" id="ARBA00022574"/>
    </source>
</evidence>
<dbReference type="SUPFAM" id="SSF50998">
    <property type="entry name" value="Quinoprotein alcohol dehydrogenase-like"/>
    <property type="match status" value="1"/>
</dbReference>
<name>A0A0C9V7H6_SPHS4</name>
<dbReference type="EMBL" id="KN837126">
    <property type="protein sequence ID" value="KIJ42944.1"/>
    <property type="molecule type" value="Genomic_DNA"/>
</dbReference>
<feature type="repeat" description="WD" evidence="3">
    <location>
        <begin position="1008"/>
        <end position="1049"/>
    </location>
</feature>
<evidence type="ECO:0000259" key="6">
    <source>
        <dbReference type="Pfam" id="PF23414"/>
    </source>
</evidence>
<dbReference type="Pfam" id="PF00400">
    <property type="entry name" value="WD40"/>
    <property type="match status" value="10"/>
</dbReference>
<dbReference type="SUPFAM" id="SSF52540">
    <property type="entry name" value="P-loop containing nucleoside triphosphate hydrolases"/>
    <property type="match status" value="1"/>
</dbReference>
<dbReference type="Gene3D" id="2.130.10.10">
    <property type="entry name" value="YVTN repeat-like/Quinoprotein amine dehydrogenase"/>
    <property type="match status" value="7"/>
</dbReference>
<dbReference type="PANTHER" id="PTHR22847:SF637">
    <property type="entry name" value="WD REPEAT DOMAIN 5B"/>
    <property type="match status" value="1"/>
</dbReference>
<dbReference type="InterPro" id="IPR055442">
    <property type="entry name" value="Beta-prop_EML-like_2nd"/>
</dbReference>
<feature type="repeat" description="WD" evidence="3">
    <location>
        <begin position="1051"/>
        <end position="1092"/>
    </location>
</feature>
<dbReference type="GO" id="GO:1990234">
    <property type="term" value="C:transferase complex"/>
    <property type="evidence" value="ECO:0007669"/>
    <property type="project" value="UniProtKB-ARBA"/>
</dbReference>
<feature type="compositionally biased region" description="Low complexity" evidence="5">
    <location>
        <begin position="25"/>
        <end position="44"/>
    </location>
</feature>
<feature type="repeat" description="WD" evidence="3">
    <location>
        <begin position="1266"/>
        <end position="1307"/>
    </location>
</feature>
<reference evidence="8 9" key="1">
    <citation type="submission" date="2014-06" db="EMBL/GenBank/DDBJ databases">
        <title>Evolutionary Origins and Diversification of the Mycorrhizal Mutualists.</title>
        <authorList>
            <consortium name="DOE Joint Genome Institute"/>
            <consortium name="Mycorrhizal Genomics Consortium"/>
            <person name="Kohler A."/>
            <person name="Kuo A."/>
            <person name="Nagy L.G."/>
            <person name="Floudas D."/>
            <person name="Copeland A."/>
            <person name="Barry K.W."/>
            <person name="Cichocki N."/>
            <person name="Veneault-Fourrey C."/>
            <person name="LaButti K."/>
            <person name="Lindquist E.A."/>
            <person name="Lipzen A."/>
            <person name="Lundell T."/>
            <person name="Morin E."/>
            <person name="Murat C."/>
            <person name="Riley R."/>
            <person name="Ohm R."/>
            <person name="Sun H."/>
            <person name="Tunlid A."/>
            <person name="Henrissat B."/>
            <person name="Grigoriev I.V."/>
            <person name="Hibbett D.S."/>
            <person name="Martin F."/>
        </authorList>
    </citation>
    <scope>NUCLEOTIDE SEQUENCE [LARGE SCALE GENOMIC DNA]</scope>
    <source>
        <strain evidence="8 9">SS14</strain>
    </source>
</reference>
<dbReference type="InterPro" id="IPR019775">
    <property type="entry name" value="WD40_repeat_CS"/>
</dbReference>
<dbReference type="Gene3D" id="3.40.50.300">
    <property type="entry name" value="P-loop containing nucleotide triphosphate hydrolases"/>
    <property type="match status" value="1"/>
</dbReference>
<gene>
    <name evidence="8" type="ORF">M422DRAFT_253734</name>
</gene>
<dbReference type="InterPro" id="IPR001680">
    <property type="entry name" value="WD40_rpt"/>
</dbReference>
<feature type="repeat" description="WD" evidence="3">
    <location>
        <begin position="881"/>
        <end position="922"/>
    </location>
</feature>
<dbReference type="OrthoDB" id="538223at2759"/>
<evidence type="ECO:0000313" key="8">
    <source>
        <dbReference type="EMBL" id="KIJ42944.1"/>
    </source>
</evidence>
<dbReference type="PROSITE" id="PS00678">
    <property type="entry name" value="WD_REPEATS_1"/>
    <property type="match status" value="13"/>
</dbReference>
<organism evidence="8 9">
    <name type="scientific">Sphaerobolus stellatus (strain SS14)</name>
    <dbReference type="NCBI Taxonomy" id="990650"/>
    <lineage>
        <taxon>Eukaryota</taxon>
        <taxon>Fungi</taxon>
        <taxon>Dikarya</taxon>
        <taxon>Basidiomycota</taxon>
        <taxon>Agaricomycotina</taxon>
        <taxon>Agaricomycetes</taxon>
        <taxon>Phallomycetidae</taxon>
        <taxon>Geastrales</taxon>
        <taxon>Sphaerobolaceae</taxon>
        <taxon>Sphaerobolus</taxon>
    </lineage>
</organism>
<dbReference type="PROSITE" id="PS50294">
    <property type="entry name" value="WD_REPEATS_REGION"/>
    <property type="match status" value="14"/>
</dbReference>
<keyword evidence="1 3" id="KW-0853">WD repeat</keyword>
<feature type="coiled-coil region" evidence="4">
    <location>
        <begin position="453"/>
        <end position="480"/>
    </location>
</feature>
<dbReference type="SUPFAM" id="SSF82171">
    <property type="entry name" value="DPP6 N-terminal domain-like"/>
    <property type="match status" value="1"/>
</dbReference>
<dbReference type="InterPro" id="IPR020472">
    <property type="entry name" value="WD40_PAC1"/>
</dbReference>
<feature type="region of interest" description="Disordered" evidence="5">
    <location>
        <begin position="17"/>
        <end position="61"/>
    </location>
</feature>
<keyword evidence="4" id="KW-0175">Coiled coil</keyword>
<dbReference type="Pfam" id="PF24883">
    <property type="entry name" value="NPHP3_N"/>
    <property type="match status" value="1"/>
</dbReference>